<name>A0A6C0I8Q0_9ZZZZ</name>
<dbReference type="AlphaFoldDB" id="A0A6C0I8Q0"/>
<organism evidence="2">
    <name type="scientific">viral metagenome</name>
    <dbReference type="NCBI Taxonomy" id="1070528"/>
    <lineage>
        <taxon>unclassified sequences</taxon>
        <taxon>metagenomes</taxon>
        <taxon>organismal metagenomes</taxon>
    </lineage>
</organism>
<accession>A0A6C0I8Q0</accession>
<protein>
    <recommendedName>
        <fullName evidence="3">J domain-containing protein</fullName>
    </recommendedName>
</protein>
<evidence type="ECO:0000313" key="2">
    <source>
        <dbReference type="EMBL" id="QHT88785.1"/>
    </source>
</evidence>
<proteinExistence type="predicted"/>
<evidence type="ECO:0000256" key="1">
    <source>
        <dbReference type="SAM" id="MobiDB-lite"/>
    </source>
</evidence>
<sequence>MNKKNGPPICPKSGIKIHETPNQNQGYTQGNTQSNQTQSQGKNISFHKTTLSELDLNIDNYTLDDLYNLFNISFLDESSLKTAKQIVLKMHPDKSQLDSKYFLFFSKAYKRVYSIYEFQNKSEKKNERDLKKDYFEDSNKTVLDTMFATKKELKDPNNFNSWFNEKFEKHKLEDDDTNKGYGDWLKTDEGIYGNNDNVTQSNMNEAFELQKKQIQALTVYNGINDTYAAFSGGGSLLGDQSSNFSGSSAGLGFTDLRQAHIETIIPITQDDYEKIPKYKNLNEYKTNRDRVDITPISKVEAERILHQNKNNLDQESAALAYKYAKEAEKAKAKQRSFWGDIKQLL</sequence>
<evidence type="ECO:0008006" key="3">
    <source>
        <dbReference type="Google" id="ProtNLM"/>
    </source>
</evidence>
<dbReference type="EMBL" id="MN740123">
    <property type="protein sequence ID" value="QHT88785.1"/>
    <property type="molecule type" value="Genomic_DNA"/>
</dbReference>
<feature type="region of interest" description="Disordered" evidence="1">
    <location>
        <begin position="1"/>
        <end position="41"/>
    </location>
</feature>
<reference evidence="2" key="1">
    <citation type="journal article" date="2020" name="Nature">
        <title>Giant virus diversity and host interactions through global metagenomics.</title>
        <authorList>
            <person name="Schulz F."/>
            <person name="Roux S."/>
            <person name="Paez-Espino D."/>
            <person name="Jungbluth S."/>
            <person name="Walsh D.A."/>
            <person name="Denef V.J."/>
            <person name="McMahon K.D."/>
            <person name="Konstantinidis K.T."/>
            <person name="Eloe-Fadrosh E.A."/>
            <person name="Kyrpides N.C."/>
            <person name="Woyke T."/>
        </authorList>
    </citation>
    <scope>NUCLEOTIDE SEQUENCE</scope>
    <source>
        <strain evidence="2">GVMAG-M-3300023184-51</strain>
    </source>
</reference>
<feature type="compositionally biased region" description="Low complexity" evidence="1">
    <location>
        <begin position="22"/>
        <end position="41"/>
    </location>
</feature>